<proteinExistence type="predicted"/>
<reference evidence="2" key="1">
    <citation type="submission" date="2016-10" db="EMBL/GenBank/DDBJ databases">
        <authorList>
            <person name="Varghese N."/>
            <person name="Submissions S."/>
        </authorList>
    </citation>
    <scope>NUCLEOTIDE SEQUENCE [LARGE SCALE GENOMIC DNA]</scope>
    <source>
        <strain evidence="2">DSM 17298</strain>
    </source>
</reference>
<dbReference type="Proteomes" id="UP000236736">
    <property type="component" value="Unassembled WGS sequence"/>
</dbReference>
<evidence type="ECO:0000313" key="1">
    <source>
        <dbReference type="EMBL" id="SEG50916.1"/>
    </source>
</evidence>
<evidence type="ECO:0000313" key="2">
    <source>
        <dbReference type="Proteomes" id="UP000236736"/>
    </source>
</evidence>
<feature type="non-terminal residue" evidence="1">
    <location>
        <position position="1"/>
    </location>
</feature>
<dbReference type="AlphaFoldDB" id="A0A1H6ASX0"/>
<gene>
    <name evidence="1" type="ORF">SAMN03080598_04268</name>
</gene>
<sequence length="119" mass="14035">DYQTIVTNCQYIIRLLAEFRIFIYYNFKKRETKLKSIEGNSANFLALRGLYTGQRIAGNVYYNENYAISIGPTWGFQRKKENFNTLFSIGPVYYFDLTGTSNWLPIFFELNLGFHLNKK</sequence>
<protein>
    <submittedName>
        <fullName evidence="1">Uncharacterized protein</fullName>
    </submittedName>
</protein>
<accession>A0A1H6ASX0</accession>
<dbReference type="EMBL" id="FNVR01000056">
    <property type="protein sequence ID" value="SEG50916.1"/>
    <property type="molecule type" value="Genomic_DNA"/>
</dbReference>
<name>A0A1H6ASX0_9BACT</name>
<organism evidence="1 2">
    <name type="scientific">Algoriphagus boritolerans DSM 17298 = JCM 18970</name>
    <dbReference type="NCBI Taxonomy" id="1120964"/>
    <lineage>
        <taxon>Bacteria</taxon>
        <taxon>Pseudomonadati</taxon>
        <taxon>Bacteroidota</taxon>
        <taxon>Cytophagia</taxon>
        <taxon>Cytophagales</taxon>
        <taxon>Cyclobacteriaceae</taxon>
        <taxon>Algoriphagus</taxon>
    </lineage>
</organism>
<keyword evidence="2" id="KW-1185">Reference proteome</keyword>